<evidence type="ECO:0000313" key="3">
    <source>
        <dbReference type="Proteomes" id="UP000054516"/>
    </source>
</evidence>
<sequence>MDSARKIELQAPEDLAYLIANVRRAAAARIDEAFPPVDDSTEDELRTRIEELVNEYILQTFALAAPNLSINGLPVDADHFLSGAGAGSNPALRLAALEPEEVFEPFDARKRARVEALTAEEEDLLRDIARLKRGVPGAVAAAWSEAARRGVRADEDALESANRRARARFGGHHDNDDDGNNNGNADRVGNGNENGNGNGSDAGAATAATPAVAVGGSAGAGAGVGPGLLAAVVPLDRQDDVEAGFASAVRGLARLKREMPAIVARMERARKAGEYVVTER</sequence>
<evidence type="ECO:0000313" key="2">
    <source>
        <dbReference type="EMBL" id="GAP92668.1"/>
    </source>
</evidence>
<dbReference type="PANTHER" id="PTHR31749">
    <property type="entry name" value="KINETOCHORE-ASSOCIATED PROTEIN NSL1 HOMOLOG"/>
    <property type="match status" value="1"/>
</dbReference>
<dbReference type="OMA" id="MDGSAHR"/>
<keyword evidence="3" id="KW-1185">Reference proteome</keyword>
<proteinExistence type="predicted"/>
<protein>
    <submittedName>
        <fullName evidence="2">Putative kinetochore protein</fullName>
    </submittedName>
</protein>
<accession>A0A1W2TVL0</accession>
<reference evidence="2" key="1">
    <citation type="submission" date="2016-03" db="EMBL/GenBank/DDBJ databases">
        <title>Draft genome sequence of Rosellinia necatrix.</title>
        <authorList>
            <person name="Kanematsu S."/>
        </authorList>
    </citation>
    <scope>NUCLEOTIDE SEQUENCE [LARGE SCALE GENOMIC DNA]</scope>
    <source>
        <strain evidence="2">W97</strain>
    </source>
</reference>
<dbReference type="STRING" id="77044.A0A1W2TVL0"/>
<dbReference type="OrthoDB" id="2135762at2759"/>
<dbReference type="GO" id="GO:0000070">
    <property type="term" value="P:mitotic sister chromatid segregation"/>
    <property type="evidence" value="ECO:0007669"/>
    <property type="project" value="InterPro"/>
</dbReference>
<dbReference type="AlphaFoldDB" id="A0A1W2TVL0"/>
<organism evidence="2">
    <name type="scientific">Rosellinia necatrix</name>
    <name type="common">White root-rot fungus</name>
    <dbReference type="NCBI Taxonomy" id="77044"/>
    <lineage>
        <taxon>Eukaryota</taxon>
        <taxon>Fungi</taxon>
        <taxon>Dikarya</taxon>
        <taxon>Ascomycota</taxon>
        <taxon>Pezizomycotina</taxon>
        <taxon>Sordariomycetes</taxon>
        <taxon>Xylariomycetidae</taxon>
        <taxon>Xylariales</taxon>
        <taxon>Xylariaceae</taxon>
        <taxon>Rosellinia</taxon>
    </lineage>
</organism>
<dbReference type="Proteomes" id="UP000054516">
    <property type="component" value="Unassembled WGS sequence"/>
</dbReference>
<feature type="compositionally biased region" description="Low complexity" evidence="1">
    <location>
        <begin position="180"/>
        <end position="191"/>
    </location>
</feature>
<dbReference type="EMBL" id="DF977538">
    <property type="protein sequence ID" value="GAP92668.1"/>
    <property type="molecule type" value="Genomic_DNA"/>
</dbReference>
<dbReference type="GO" id="GO:0000444">
    <property type="term" value="C:MIS12/MIND type complex"/>
    <property type="evidence" value="ECO:0007669"/>
    <property type="project" value="TreeGrafter"/>
</dbReference>
<evidence type="ECO:0000256" key="1">
    <source>
        <dbReference type="SAM" id="MobiDB-lite"/>
    </source>
</evidence>
<dbReference type="InterPro" id="IPR013950">
    <property type="entry name" value="Mis14/Nsl1"/>
</dbReference>
<feature type="region of interest" description="Disordered" evidence="1">
    <location>
        <begin position="168"/>
        <end position="203"/>
    </location>
</feature>
<gene>
    <name evidence="2" type="ORF">SAMD00023353_9300150</name>
</gene>
<name>A0A1W2TVL0_ROSNE</name>
<dbReference type="Pfam" id="PF08641">
    <property type="entry name" value="Mis14"/>
    <property type="match status" value="1"/>
</dbReference>
<dbReference type="PANTHER" id="PTHR31749:SF3">
    <property type="entry name" value="KINETOCHORE-ASSOCIATED PROTEIN NSL1 HOMOLOG"/>
    <property type="match status" value="1"/>
</dbReference>